<dbReference type="GO" id="GO:0005524">
    <property type="term" value="F:ATP binding"/>
    <property type="evidence" value="ECO:0007669"/>
    <property type="project" value="InterPro"/>
</dbReference>
<dbReference type="Pfam" id="PF04406">
    <property type="entry name" value="TP6A_N"/>
    <property type="match status" value="1"/>
</dbReference>
<protein>
    <recommendedName>
        <fullName evidence="4">DNA topoisomerase (ATP-hydrolyzing)</fullName>
        <ecNumber evidence="4">5.6.2.2</ecNumber>
    </recommendedName>
</protein>
<dbReference type="InterPro" id="IPR036388">
    <property type="entry name" value="WH-like_DNA-bd_sf"/>
</dbReference>
<proteinExistence type="inferred from homology"/>
<comment type="catalytic activity">
    <reaction evidence="1">
        <text>ATP-dependent breakage, passage and rejoining of double-stranded DNA.</text>
        <dbReference type="EC" id="5.6.2.2"/>
    </reaction>
</comment>
<keyword evidence="6" id="KW-0460">Magnesium</keyword>
<keyword evidence="15" id="KW-1185">Reference proteome</keyword>
<dbReference type="GO" id="GO:0000228">
    <property type="term" value="C:nuclear chromosome"/>
    <property type="evidence" value="ECO:0007669"/>
    <property type="project" value="TreeGrafter"/>
</dbReference>
<keyword evidence="5" id="KW-0479">Metal-binding</keyword>
<dbReference type="InterPro" id="IPR036078">
    <property type="entry name" value="Spo11/TopoVI_A_sf"/>
</dbReference>
<evidence type="ECO:0000256" key="6">
    <source>
        <dbReference type="ARBA" id="ARBA00022842"/>
    </source>
</evidence>
<dbReference type="EC" id="5.6.2.2" evidence="4"/>
<evidence type="ECO:0000259" key="13">
    <source>
        <dbReference type="Pfam" id="PF21180"/>
    </source>
</evidence>
<sequence>MDQSAANSRTRDGRQIIIRSVTAATSAGTVISRIESILEAILDCLAEERELTIDFVSSRAGNSPQKVHFPGRTVLEATKFARILLILQLSHDALVSGTVLTKRRHIFYQHQGLFKNQRTVDELVDNLAFALNVQRDELNIVASSKGLFSGPLTVYLQDDTVIGPATGDAGTVLPATGSIKAISCEGIRWILIVEKDAKGYPDLLTCSFIQLVRFNCPQIPIFVLADYDPDGLNILRYYRLKSDIVSRETNHTAPEIRWLGIKSQHLLERETHIDHSVTPSPIDLQPPNSQSSEQSASSRTSISSTECREPSSALSVRDRKLAVGMLEKLQNTGDSSDALELQRELQVMLMMGIKAEIQWLDEAGNLTEWLESKLGQVLGS</sequence>
<dbReference type="PRINTS" id="PR01550">
    <property type="entry name" value="TOP6AFAMILY"/>
</dbReference>
<evidence type="ECO:0000256" key="1">
    <source>
        <dbReference type="ARBA" id="ARBA00000185"/>
    </source>
</evidence>
<dbReference type="RefSeq" id="XP_024752666.1">
    <property type="nucleotide sequence ID" value="XM_024889662.1"/>
</dbReference>
<dbReference type="GO" id="GO:0007131">
    <property type="term" value="P:reciprocal meiotic recombination"/>
    <property type="evidence" value="ECO:0007669"/>
    <property type="project" value="TreeGrafter"/>
</dbReference>
<evidence type="ECO:0000256" key="5">
    <source>
        <dbReference type="ARBA" id="ARBA00022723"/>
    </source>
</evidence>
<evidence type="ECO:0000256" key="8">
    <source>
        <dbReference type="ARBA" id="ARBA00023125"/>
    </source>
</evidence>
<dbReference type="PANTHER" id="PTHR10848:SF0">
    <property type="entry name" value="MEIOTIC RECOMBINATION PROTEIN SPO11"/>
    <property type="match status" value="1"/>
</dbReference>
<name>A0A2T4BJ53_9HYPO</name>
<dbReference type="GO" id="GO:0000706">
    <property type="term" value="P:meiotic DNA double-strand break processing"/>
    <property type="evidence" value="ECO:0007669"/>
    <property type="project" value="TreeGrafter"/>
</dbReference>
<dbReference type="GO" id="GO:0003677">
    <property type="term" value="F:DNA binding"/>
    <property type="evidence" value="ECO:0007669"/>
    <property type="project" value="UniProtKB-UniRule"/>
</dbReference>
<keyword evidence="7" id="KW-0799">Topoisomerase</keyword>
<keyword evidence="8 10" id="KW-0238">DNA-binding</keyword>
<evidence type="ECO:0000313" key="15">
    <source>
        <dbReference type="Proteomes" id="UP000241546"/>
    </source>
</evidence>
<evidence type="ECO:0000256" key="4">
    <source>
        <dbReference type="ARBA" id="ARBA00012895"/>
    </source>
</evidence>
<accession>A0A2T4BJ53</accession>
<dbReference type="PANTHER" id="PTHR10848">
    <property type="entry name" value="MEIOTIC RECOMBINATION PROTEIN SPO11"/>
    <property type="match status" value="1"/>
</dbReference>
<evidence type="ECO:0000256" key="3">
    <source>
        <dbReference type="ARBA" id="ARBA00006559"/>
    </source>
</evidence>
<dbReference type="OrthoDB" id="5377392at2759"/>
<dbReference type="PROSITE" id="PS52041">
    <property type="entry name" value="TOPO_IIB"/>
    <property type="match status" value="1"/>
</dbReference>
<dbReference type="GeneID" id="36597781"/>
<dbReference type="GO" id="GO:0003918">
    <property type="term" value="F:DNA topoisomerase type II (double strand cut, ATP-hydrolyzing) activity"/>
    <property type="evidence" value="ECO:0007669"/>
    <property type="project" value="UniProtKB-EC"/>
</dbReference>
<feature type="domain" description="Topoisomerase 6 subunit A/Spo11 TOPRIM" evidence="13">
    <location>
        <begin position="196"/>
        <end position="270"/>
    </location>
</feature>
<feature type="compositionally biased region" description="Low complexity" evidence="11">
    <location>
        <begin position="289"/>
        <end position="305"/>
    </location>
</feature>
<comment type="caution">
    <text evidence="10">Lacks conserved residue(s) required for the propagation of feature annotation.</text>
</comment>
<comment type="cofactor">
    <cofactor evidence="2">
        <name>Mg(2+)</name>
        <dbReference type="ChEBI" id="CHEBI:18420"/>
    </cofactor>
</comment>
<dbReference type="GO" id="GO:0046872">
    <property type="term" value="F:metal ion binding"/>
    <property type="evidence" value="ECO:0007669"/>
    <property type="project" value="UniProtKB-KW"/>
</dbReference>
<dbReference type="AlphaFoldDB" id="A0A2T4BJ53"/>
<comment type="similarity">
    <text evidence="3 10">Belongs to the TOP6A family.</text>
</comment>
<dbReference type="InterPro" id="IPR034136">
    <property type="entry name" value="TOPRIM_Topo6A/Spo11"/>
</dbReference>
<dbReference type="Gene3D" id="3.40.1360.10">
    <property type="match status" value="1"/>
</dbReference>
<evidence type="ECO:0000256" key="11">
    <source>
        <dbReference type="SAM" id="MobiDB-lite"/>
    </source>
</evidence>
<evidence type="ECO:0000259" key="12">
    <source>
        <dbReference type="Pfam" id="PF04406"/>
    </source>
</evidence>
<gene>
    <name evidence="14" type="ORF">BBK36DRAFT_1111070</name>
</gene>
<evidence type="ECO:0000256" key="7">
    <source>
        <dbReference type="ARBA" id="ARBA00023029"/>
    </source>
</evidence>
<reference evidence="15" key="1">
    <citation type="submission" date="2016-07" db="EMBL/GenBank/DDBJ databases">
        <title>Multiple horizontal gene transfer events from other fungi enriched the ability of initially mycotrophic Trichoderma (Ascomycota) to feed on dead plant biomass.</title>
        <authorList>
            <consortium name="DOE Joint Genome Institute"/>
            <person name="Atanasova L."/>
            <person name="Chenthamara K."/>
            <person name="Zhang J."/>
            <person name="Grujic M."/>
            <person name="Henrissat B."/>
            <person name="Kuo A."/>
            <person name="Aerts A."/>
            <person name="Salamov A."/>
            <person name="Lipzen A."/>
            <person name="Labutti K."/>
            <person name="Barry K."/>
            <person name="Miao Y."/>
            <person name="Rahimi M.J."/>
            <person name="Shen Q."/>
            <person name="Grigoriev I.V."/>
            <person name="Kubicek C.P."/>
            <person name="Druzhinina I.S."/>
        </authorList>
    </citation>
    <scope>NUCLEOTIDE SEQUENCE [LARGE SCALE GENOMIC DNA]</scope>
    <source>
        <strain evidence="15">TUCIM 6016</strain>
    </source>
</reference>
<evidence type="ECO:0000313" key="14">
    <source>
        <dbReference type="EMBL" id="PTB69346.1"/>
    </source>
</evidence>
<dbReference type="InterPro" id="IPR013049">
    <property type="entry name" value="Spo11/TopoVI_A_N"/>
</dbReference>
<keyword evidence="9 14" id="KW-0413">Isomerase</keyword>
<dbReference type="Gene3D" id="1.10.10.10">
    <property type="entry name" value="Winged helix-like DNA-binding domain superfamily/Winged helix DNA-binding domain"/>
    <property type="match status" value="1"/>
</dbReference>
<feature type="domain" description="Spo11/DNA topoisomerase VI subunit A N-terminal" evidence="12">
    <location>
        <begin position="79"/>
        <end position="140"/>
    </location>
</feature>
<dbReference type="GO" id="GO:0042138">
    <property type="term" value="P:meiotic DNA double-strand break formation"/>
    <property type="evidence" value="ECO:0007669"/>
    <property type="project" value="TreeGrafter"/>
</dbReference>
<dbReference type="EMBL" id="KZ680208">
    <property type="protein sequence ID" value="PTB69346.1"/>
    <property type="molecule type" value="Genomic_DNA"/>
</dbReference>
<organism evidence="14 15">
    <name type="scientific">Trichoderma citrinoviride</name>
    <dbReference type="NCBI Taxonomy" id="58853"/>
    <lineage>
        <taxon>Eukaryota</taxon>
        <taxon>Fungi</taxon>
        <taxon>Dikarya</taxon>
        <taxon>Ascomycota</taxon>
        <taxon>Pezizomycotina</taxon>
        <taxon>Sordariomycetes</taxon>
        <taxon>Hypocreomycetidae</taxon>
        <taxon>Hypocreales</taxon>
        <taxon>Hypocreaceae</taxon>
        <taxon>Trichoderma</taxon>
    </lineage>
</organism>
<dbReference type="SUPFAM" id="SSF56726">
    <property type="entry name" value="DNA topoisomerase IV, alpha subunit"/>
    <property type="match status" value="1"/>
</dbReference>
<dbReference type="Proteomes" id="UP000241546">
    <property type="component" value="Unassembled WGS sequence"/>
</dbReference>
<feature type="region of interest" description="Disordered" evidence="11">
    <location>
        <begin position="276"/>
        <end position="313"/>
    </location>
</feature>
<evidence type="ECO:0000256" key="2">
    <source>
        <dbReference type="ARBA" id="ARBA00001946"/>
    </source>
</evidence>
<dbReference type="Pfam" id="PF21180">
    <property type="entry name" value="TOP6A-Spo11_Toprim"/>
    <property type="match status" value="1"/>
</dbReference>
<dbReference type="InterPro" id="IPR002815">
    <property type="entry name" value="Spo11/TopoVI_A"/>
</dbReference>
<evidence type="ECO:0000256" key="9">
    <source>
        <dbReference type="ARBA" id="ARBA00023235"/>
    </source>
</evidence>
<evidence type="ECO:0000256" key="10">
    <source>
        <dbReference type="PROSITE-ProRule" id="PRU01385"/>
    </source>
</evidence>